<proteinExistence type="predicted"/>
<evidence type="ECO:0000256" key="1">
    <source>
        <dbReference type="SAM" id="MobiDB-lite"/>
    </source>
</evidence>
<dbReference type="InterPro" id="IPR051450">
    <property type="entry name" value="Gfo/Idh/MocA_Oxidoreductases"/>
</dbReference>
<dbReference type="AlphaFoldDB" id="K0JYQ1"/>
<dbReference type="STRING" id="1179773.BN6_25250"/>
<organism evidence="4 5">
    <name type="scientific">Saccharothrix espanaensis (strain ATCC 51144 / DSM 44229 / JCM 9112 / NBRC 15066 / NRRL 15764)</name>
    <dbReference type="NCBI Taxonomy" id="1179773"/>
    <lineage>
        <taxon>Bacteria</taxon>
        <taxon>Bacillati</taxon>
        <taxon>Actinomycetota</taxon>
        <taxon>Actinomycetes</taxon>
        <taxon>Pseudonocardiales</taxon>
        <taxon>Pseudonocardiaceae</taxon>
        <taxon>Saccharothrix</taxon>
    </lineage>
</organism>
<dbReference type="Pfam" id="PF22725">
    <property type="entry name" value="GFO_IDH_MocA_C3"/>
    <property type="match status" value="1"/>
</dbReference>
<dbReference type="Pfam" id="PF01408">
    <property type="entry name" value="GFO_IDH_MocA"/>
    <property type="match status" value="1"/>
</dbReference>
<dbReference type="PANTHER" id="PTHR43377">
    <property type="entry name" value="BILIVERDIN REDUCTASE A"/>
    <property type="match status" value="1"/>
</dbReference>
<dbReference type="BioCyc" id="SESP1179773:BN6_RS12265-MONOMER"/>
<protein>
    <submittedName>
        <fullName evidence="4">Oxidoreductase domain-containing protein</fullName>
    </submittedName>
</protein>
<dbReference type="KEGG" id="sesp:BN6_25250"/>
<dbReference type="Proteomes" id="UP000006281">
    <property type="component" value="Chromosome"/>
</dbReference>
<evidence type="ECO:0000313" key="4">
    <source>
        <dbReference type="EMBL" id="CCH29839.1"/>
    </source>
</evidence>
<sequence length="397" mass="42509">MAAANPPPAPHPDQRTDQRPNQRTDPRTGPSADPTVTPTDLRSEMDQPIGIAVIGAGYWGPNLVRNAQATPGLKLRYLCDLDTERARRVLGDYSTVRVSGSLDDVLADPAVDAVAIATPAATHLPVAMAALRAGKHVLVEKPLAAGYAEGLELVREAENRGLTLMLDHTFVYTPVVQHLRELVRGGEIGTVQYLDSVRVNLGLVQPDVDVFWDLAPHDLSIFDAILPDGVSVTRVSAHGSDPIGAGRACVGHLTLVLSDGVQAHVHVNWLSPTKIRTMIVGGSRRTIVWDDLNVVQRVSVHDRGADVIEGDEARTQAIVSYRRGDTVAPALPEREALRGVMAEFAASITEKRAPLTDGWSGLRVLAILEAASASLAAGGEFVTVRDVRPANWEEAVA</sequence>
<dbReference type="PANTHER" id="PTHR43377:SF6">
    <property type="entry name" value="GFO_IDH_MOCA-LIKE OXIDOREDUCTASE N-TERMINAL DOMAIN-CONTAINING PROTEIN"/>
    <property type="match status" value="1"/>
</dbReference>
<feature type="region of interest" description="Disordered" evidence="1">
    <location>
        <begin position="1"/>
        <end position="44"/>
    </location>
</feature>
<dbReference type="eggNOG" id="COG0673">
    <property type="taxonomic scope" value="Bacteria"/>
</dbReference>
<dbReference type="InterPro" id="IPR000683">
    <property type="entry name" value="Gfo/Idh/MocA-like_OxRdtase_N"/>
</dbReference>
<name>K0JYQ1_SACES</name>
<feature type="domain" description="GFO/IDH/MocA-like oxidoreductase" evidence="3">
    <location>
        <begin position="176"/>
        <end position="286"/>
    </location>
</feature>
<dbReference type="Gene3D" id="3.30.360.10">
    <property type="entry name" value="Dihydrodipicolinate Reductase, domain 2"/>
    <property type="match status" value="1"/>
</dbReference>
<dbReference type="Gene3D" id="3.40.50.720">
    <property type="entry name" value="NAD(P)-binding Rossmann-like Domain"/>
    <property type="match status" value="1"/>
</dbReference>
<dbReference type="PATRIC" id="fig|1179773.3.peg.2529"/>
<keyword evidence="5" id="KW-1185">Reference proteome</keyword>
<feature type="compositionally biased region" description="Basic and acidic residues" evidence="1">
    <location>
        <begin position="12"/>
        <end position="26"/>
    </location>
</feature>
<dbReference type="InterPro" id="IPR036291">
    <property type="entry name" value="NAD(P)-bd_dom_sf"/>
</dbReference>
<evidence type="ECO:0000259" key="3">
    <source>
        <dbReference type="Pfam" id="PF22725"/>
    </source>
</evidence>
<evidence type="ECO:0000259" key="2">
    <source>
        <dbReference type="Pfam" id="PF01408"/>
    </source>
</evidence>
<dbReference type="GO" id="GO:0000166">
    <property type="term" value="F:nucleotide binding"/>
    <property type="evidence" value="ECO:0007669"/>
    <property type="project" value="InterPro"/>
</dbReference>
<feature type="domain" description="Gfo/Idh/MocA-like oxidoreductase N-terminal" evidence="2">
    <location>
        <begin position="50"/>
        <end position="168"/>
    </location>
</feature>
<accession>K0JYQ1</accession>
<dbReference type="SUPFAM" id="SSF55347">
    <property type="entry name" value="Glyceraldehyde-3-phosphate dehydrogenase-like, C-terminal domain"/>
    <property type="match status" value="1"/>
</dbReference>
<feature type="compositionally biased region" description="Pro residues" evidence="1">
    <location>
        <begin position="1"/>
        <end position="11"/>
    </location>
</feature>
<dbReference type="EMBL" id="HE804045">
    <property type="protein sequence ID" value="CCH29839.1"/>
    <property type="molecule type" value="Genomic_DNA"/>
</dbReference>
<dbReference type="HOGENOM" id="CLU_023194_10_2_11"/>
<gene>
    <name evidence="4" type="ordered locus">BN6_25250</name>
</gene>
<dbReference type="SUPFAM" id="SSF51735">
    <property type="entry name" value="NAD(P)-binding Rossmann-fold domains"/>
    <property type="match status" value="1"/>
</dbReference>
<dbReference type="InterPro" id="IPR055170">
    <property type="entry name" value="GFO_IDH_MocA-like_dom"/>
</dbReference>
<evidence type="ECO:0000313" key="5">
    <source>
        <dbReference type="Proteomes" id="UP000006281"/>
    </source>
</evidence>
<reference evidence="4 5" key="1">
    <citation type="journal article" date="2012" name="BMC Genomics">
        <title>Complete genome sequence of Saccharothrix espanaensis DSM 44229T and comparison to the other completely sequenced Pseudonocardiaceae.</title>
        <authorList>
            <person name="Strobel T."/>
            <person name="Al-Dilaimi A."/>
            <person name="Blom J."/>
            <person name="Gessner A."/>
            <person name="Kalinowski J."/>
            <person name="Luzhetska M."/>
            <person name="Puhler A."/>
            <person name="Szczepanowski R."/>
            <person name="Bechthold A."/>
            <person name="Ruckert C."/>
        </authorList>
    </citation>
    <scope>NUCLEOTIDE SEQUENCE [LARGE SCALE GENOMIC DNA]</scope>
    <source>
        <strain evidence="5">ATCC 51144 / DSM 44229 / JCM 9112 / NBRC 15066 / NRRL 15764</strain>
    </source>
</reference>